<dbReference type="SUPFAM" id="SSF81383">
    <property type="entry name" value="F-box domain"/>
    <property type="match status" value="1"/>
</dbReference>
<gene>
    <name evidence="3" type="ORF">EDB92DRAFT_605815</name>
</gene>
<evidence type="ECO:0000313" key="3">
    <source>
        <dbReference type="EMBL" id="KAH8978279.1"/>
    </source>
</evidence>
<proteinExistence type="predicted"/>
<feature type="region of interest" description="Disordered" evidence="1">
    <location>
        <begin position="546"/>
        <end position="569"/>
    </location>
</feature>
<evidence type="ECO:0000313" key="4">
    <source>
        <dbReference type="Proteomes" id="UP001201163"/>
    </source>
</evidence>
<keyword evidence="4" id="KW-1185">Reference proteome</keyword>
<evidence type="ECO:0000256" key="1">
    <source>
        <dbReference type="SAM" id="MobiDB-lite"/>
    </source>
</evidence>
<dbReference type="InterPro" id="IPR036047">
    <property type="entry name" value="F-box-like_dom_sf"/>
</dbReference>
<dbReference type="PROSITE" id="PS50181">
    <property type="entry name" value="FBOX"/>
    <property type="match status" value="1"/>
</dbReference>
<dbReference type="Pfam" id="PF00646">
    <property type="entry name" value="F-box"/>
    <property type="match status" value="1"/>
</dbReference>
<feature type="domain" description="F-box" evidence="2">
    <location>
        <begin position="1"/>
        <end position="46"/>
    </location>
</feature>
<dbReference type="InterPro" id="IPR001810">
    <property type="entry name" value="F-box_dom"/>
</dbReference>
<sequence length="569" mass="62992">MSFLSLSTELIEKIASCLRAQDIAVLRLCCRRIHLIVEGSLLLQYLYRMEQAGVYDPLWDLPGRPIIDRLEALERWETSWNDIEKYLVTPRLVIPAERDLFGPFFLCDDYLFAVDWQGHPTGLRQPALLYVDLRDALRTGQHRWKQIDYPPGSIAITQAFSIEEDDLVVSVLSLPRLDGAPTSTVLRFMSLETGGAHPLAKLPDLRLDTQLPVSLLDVRADVIGDQIVLVLVDLRNEAPESDAIYLVDWKQGLMSLVHRAPNGTYEGALSVLSPELVLFLKRESPSIELCRVTRGTAQTPPSLRVVRTLALPPFHVGYHVHTAYMQTDRHSARWRGTPPRRPPSPLPFHSAPDDMVVGITFLLRQHGPQTIWKKVVTTISHRALFALAAADGDDDGDGEGDDTVPWEEWGPSAARVIAPSSFQWITAHAGQRWLSLEADRLVIRDFSAVRVRRAAAAARDGGNDRAVGTVSELPPAQTVIRGGSACFAHDVTSALPFVETRVDAPAQEHSMVLTDGERLVAFVRVTSQGQPPTFDIHVLEERDASSSSAGSCSSHSQSRTLGGRSYQLA</sequence>
<accession>A0AAD4Q7E5</accession>
<reference evidence="3" key="1">
    <citation type="submission" date="2022-01" db="EMBL/GenBank/DDBJ databases">
        <title>Comparative genomics reveals a dynamic genome evolution in the ectomycorrhizal milk-cap (Lactarius) mushrooms.</title>
        <authorList>
            <consortium name="DOE Joint Genome Institute"/>
            <person name="Lebreton A."/>
            <person name="Tang N."/>
            <person name="Kuo A."/>
            <person name="LaButti K."/>
            <person name="Drula E."/>
            <person name="Barry K."/>
            <person name="Clum A."/>
            <person name="Lipzen A."/>
            <person name="Mousain D."/>
            <person name="Ng V."/>
            <person name="Wang R."/>
            <person name="Wang X."/>
            <person name="Dai Y."/>
            <person name="Henrissat B."/>
            <person name="Grigoriev I.V."/>
            <person name="Guerin-Laguette A."/>
            <person name="Yu F."/>
            <person name="Martin F.M."/>
        </authorList>
    </citation>
    <scope>NUCLEOTIDE SEQUENCE</scope>
    <source>
        <strain evidence="3">QP</strain>
    </source>
</reference>
<dbReference type="CDD" id="cd09917">
    <property type="entry name" value="F-box_SF"/>
    <property type="match status" value="1"/>
</dbReference>
<feature type="compositionally biased region" description="Low complexity" evidence="1">
    <location>
        <begin position="546"/>
        <end position="558"/>
    </location>
</feature>
<organism evidence="3 4">
    <name type="scientific">Lactarius akahatsu</name>
    <dbReference type="NCBI Taxonomy" id="416441"/>
    <lineage>
        <taxon>Eukaryota</taxon>
        <taxon>Fungi</taxon>
        <taxon>Dikarya</taxon>
        <taxon>Basidiomycota</taxon>
        <taxon>Agaricomycotina</taxon>
        <taxon>Agaricomycetes</taxon>
        <taxon>Russulales</taxon>
        <taxon>Russulaceae</taxon>
        <taxon>Lactarius</taxon>
    </lineage>
</organism>
<name>A0AAD4Q7E5_9AGAM</name>
<comment type="caution">
    <text evidence="3">The sequence shown here is derived from an EMBL/GenBank/DDBJ whole genome shotgun (WGS) entry which is preliminary data.</text>
</comment>
<evidence type="ECO:0000259" key="2">
    <source>
        <dbReference type="PROSITE" id="PS50181"/>
    </source>
</evidence>
<dbReference type="AlphaFoldDB" id="A0AAD4Q7E5"/>
<protein>
    <recommendedName>
        <fullName evidence="2">F-box domain-containing protein</fullName>
    </recommendedName>
</protein>
<dbReference type="Proteomes" id="UP001201163">
    <property type="component" value="Unassembled WGS sequence"/>
</dbReference>
<dbReference type="EMBL" id="JAKELL010000238">
    <property type="protein sequence ID" value="KAH8978279.1"/>
    <property type="molecule type" value="Genomic_DNA"/>
</dbReference>